<dbReference type="GeneID" id="31000608"/>
<feature type="domain" description="BD-FAE-like" evidence="2">
    <location>
        <begin position="54"/>
        <end position="160"/>
    </location>
</feature>
<keyword evidence="1" id="KW-0378">Hydrolase</keyword>
<dbReference type="InterPro" id="IPR049492">
    <property type="entry name" value="BD-FAE-like_dom"/>
</dbReference>
<evidence type="ECO:0000256" key="1">
    <source>
        <dbReference type="ARBA" id="ARBA00022801"/>
    </source>
</evidence>
<dbReference type="SUPFAM" id="SSF53474">
    <property type="entry name" value="alpha/beta-Hydrolases"/>
    <property type="match status" value="1"/>
</dbReference>
<comment type="caution">
    <text evidence="3">The sequence shown here is derived from an EMBL/GenBank/DDBJ whole genome shotgun (WGS) entry which is preliminary data.</text>
</comment>
<evidence type="ECO:0000313" key="4">
    <source>
        <dbReference type="Proteomes" id="UP000214365"/>
    </source>
</evidence>
<dbReference type="AlphaFoldDB" id="A0A225BBZ4"/>
<dbReference type="OrthoDB" id="433474at2759"/>
<reference evidence="3 4" key="1">
    <citation type="submission" date="2015-06" db="EMBL/GenBank/DDBJ databases">
        <title>Talaromyces atroroseus IBT 11181 draft genome.</title>
        <authorList>
            <person name="Rasmussen K.B."/>
            <person name="Rasmussen S."/>
            <person name="Petersen B."/>
            <person name="Sicheritz-Ponten T."/>
            <person name="Mortensen U.H."/>
            <person name="Thrane U."/>
        </authorList>
    </citation>
    <scope>NUCLEOTIDE SEQUENCE [LARGE SCALE GENOMIC DNA]</scope>
    <source>
        <strain evidence="3 4">IBT 11181</strain>
    </source>
</reference>
<dbReference type="InterPro" id="IPR050300">
    <property type="entry name" value="GDXG_lipolytic_enzyme"/>
</dbReference>
<organism evidence="3 4">
    <name type="scientific">Talaromyces atroroseus</name>
    <dbReference type="NCBI Taxonomy" id="1441469"/>
    <lineage>
        <taxon>Eukaryota</taxon>
        <taxon>Fungi</taxon>
        <taxon>Dikarya</taxon>
        <taxon>Ascomycota</taxon>
        <taxon>Pezizomycotina</taxon>
        <taxon>Eurotiomycetes</taxon>
        <taxon>Eurotiomycetidae</taxon>
        <taxon>Eurotiales</taxon>
        <taxon>Trichocomaceae</taxon>
        <taxon>Talaromyces</taxon>
        <taxon>Talaromyces sect. Trachyspermi</taxon>
    </lineage>
</organism>
<gene>
    <name evidence="3" type="ORF">UA08_00853</name>
</gene>
<name>A0A225BBZ4_TALAT</name>
<dbReference type="PANTHER" id="PTHR48081">
    <property type="entry name" value="AB HYDROLASE SUPERFAMILY PROTEIN C4A8.06C"/>
    <property type="match status" value="1"/>
</dbReference>
<dbReference type="Proteomes" id="UP000214365">
    <property type="component" value="Unassembled WGS sequence"/>
</dbReference>
<evidence type="ECO:0000313" key="3">
    <source>
        <dbReference type="EMBL" id="OKL64425.1"/>
    </source>
</evidence>
<accession>A0A225BBZ4</accession>
<dbReference type="EMBL" id="LFMY01000001">
    <property type="protein sequence ID" value="OKL64425.1"/>
    <property type="molecule type" value="Genomic_DNA"/>
</dbReference>
<dbReference type="STRING" id="1441469.A0A225BBZ4"/>
<dbReference type="Gene3D" id="3.40.50.1820">
    <property type="entry name" value="alpha/beta hydrolase"/>
    <property type="match status" value="1"/>
</dbReference>
<sequence>MDAVFAEIDKETIKFAAGDEEKWRELYEPLYPETPSNVTVIRNERYGPHERNFLDVFVPHDGAENKPVLMYIHGGGFFSGDKMWSERVYSNIGWFFAQHGIVTVVVNHRLVPHVQYPGGADDVQLAREWIYENIASEKYGCGSIDKVVLFGHSSGGAHVAMNLFAAGEMLLLRFFGRVYAKAESAGDPARPPKVPDFPPVAGLVLIDVPFWFDRTKPVRQRTIRSYYGSDDESDWGPKSALGLFQALPEDSPVLDSQKIPIYLGSVEWEVPETIDATIKFFNAYKAKSKPAGTLPLFHVTKRHNHVSNVLSIGTEDTSQSQPVLDFIRTCVGSK</sequence>
<proteinExistence type="predicted"/>
<keyword evidence="4" id="KW-1185">Reference proteome</keyword>
<dbReference type="GO" id="GO:0016787">
    <property type="term" value="F:hydrolase activity"/>
    <property type="evidence" value="ECO:0007669"/>
    <property type="project" value="UniProtKB-KW"/>
</dbReference>
<protein>
    <recommendedName>
        <fullName evidence="2">BD-FAE-like domain-containing protein</fullName>
    </recommendedName>
</protein>
<dbReference type="Pfam" id="PF20434">
    <property type="entry name" value="BD-FAE"/>
    <property type="match status" value="1"/>
</dbReference>
<dbReference type="RefSeq" id="XP_020124546.1">
    <property type="nucleotide sequence ID" value="XM_020260705.1"/>
</dbReference>
<dbReference type="InterPro" id="IPR029058">
    <property type="entry name" value="AB_hydrolase_fold"/>
</dbReference>
<evidence type="ECO:0000259" key="2">
    <source>
        <dbReference type="Pfam" id="PF20434"/>
    </source>
</evidence>